<feature type="binding site" evidence="19">
    <location>
        <position position="311"/>
    </location>
    <ligand>
        <name>Zn(2+)</name>
        <dbReference type="ChEBI" id="CHEBI:29105"/>
    </ligand>
</feature>
<gene>
    <name evidence="19 22" type="primary">aroB</name>
    <name evidence="22" type="ORF">G4L39_03765</name>
</gene>
<dbReference type="Gene3D" id="1.20.1090.10">
    <property type="entry name" value="Dehydroquinate synthase-like - alpha domain"/>
    <property type="match status" value="1"/>
</dbReference>
<evidence type="ECO:0000256" key="14">
    <source>
        <dbReference type="ARBA" id="ARBA00022833"/>
    </source>
</evidence>
<evidence type="ECO:0000256" key="16">
    <source>
        <dbReference type="ARBA" id="ARBA00023141"/>
    </source>
</evidence>
<comment type="subcellular location">
    <subcellularLocation>
        <location evidence="5 19">Cytoplasm</location>
    </subcellularLocation>
</comment>
<keyword evidence="18 19" id="KW-0170">Cobalt</keyword>
<evidence type="ECO:0000256" key="11">
    <source>
        <dbReference type="ARBA" id="ARBA00022605"/>
    </source>
</evidence>
<sequence length="406" mass="43186">MVFSGCCGVGRVFGGPGRSGPGWGRVWVVWGGGCFTAGSGGFYVGGVRTVCVSLGERSYEIRVGSGLLARLGEWCRDLGVSRRCAVITDERVAGHYLGRVMGSLEGAGLEPVAVTVPAGEGSKRWQVVHRCHDALAAARLERRSLVVALGGGVVGDLAGFVAATYLRGVPFVQVPTTLLAQVDSSVGGKVGINLGAGKNLVGAFYQPRLVVADLDTLGTLPEREYRAGLAEVIKYGAIADGSFFGRLEGVMGGLLSRDAGVLEEVVARCCEIKAQVVSEDEVEGGRREILNFGHTIGHAWEAVAGYGRWLHGEAIAVGQVLEAELSCRVVGLAREVRDRLEGLLERAGLPTRVRWTGRRVERLLGAMRLDKKVRDGRIRFVLLRGLGCAEWGHVVEEGLVREVLGS</sequence>
<comment type="function">
    <text evidence="4 19">Catalyzes the conversion of 3-deoxy-D-arabino-heptulosonate 7-phosphate (DAHP) to dehydroquinate (DHQ).</text>
</comment>
<dbReference type="UniPathway" id="UPA00053">
    <property type="reaction ID" value="UER00085"/>
</dbReference>
<dbReference type="EMBL" id="JAAKYA010000018">
    <property type="protein sequence ID" value="NGO38516.1"/>
    <property type="molecule type" value="Genomic_DNA"/>
</dbReference>
<comment type="similarity">
    <text evidence="7 19">Belongs to the sugar phosphate cyclases superfamily. Dehydroquinate synthase family.</text>
</comment>
<evidence type="ECO:0000256" key="4">
    <source>
        <dbReference type="ARBA" id="ARBA00003485"/>
    </source>
</evidence>
<dbReference type="PANTHER" id="PTHR43622:SF7">
    <property type="entry name" value="3-DEHYDROQUINATE SYNTHASE, CHLOROPLASTIC"/>
    <property type="match status" value="1"/>
</dbReference>
<evidence type="ECO:0000256" key="10">
    <source>
        <dbReference type="ARBA" id="ARBA00022490"/>
    </source>
</evidence>
<evidence type="ECO:0000259" key="20">
    <source>
        <dbReference type="Pfam" id="PF01761"/>
    </source>
</evidence>
<accession>A0A6M1RFY8</accession>
<feature type="binding site" evidence="19">
    <location>
        <position position="198"/>
    </location>
    <ligand>
        <name>NAD(+)</name>
        <dbReference type="ChEBI" id="CHEBI:57540"/>
    </ligand>
</feature>
<comment type="caution">
    <text evidence="22">The sequence shown here is derived from an EMBL/GenBank/DDBJ whole genome shotgun (WGS) entry which is preliminary data.</text>
</comment>
<evidence type="ECO:0000313" key="22">
    <source>
        <dbReference type="EMBL" id="NGO38516.1"/>
    </source>
</evidence>
<keyword evidence="13 19" id="KW-0547">Nucleotide-binding</keyword>
<feature type="binding site" evidence="19">
    <location>
        <begin position="176"/>
        <end position="177"/>
    </location>
    <ligand>
        <name>NAD(+)</name>
        <dbReference type="ChEBI" id="CHEBI:57540"/>
    </ligand>
</feature>
<evidence type="ECO:0000256" key="9">
    <source>
        <dbReference type="ARBA" id="ARBA00017684"/>
    </source>
</evidence>
<keyword evidence="15 19" id="KW-0520">NAD</keyword>
<dbReference type="InterPro" id="IPR016037">
    <property type="entry name" value="DHQ_synth_AroB"/>
</dbReference>
<evidence type="ECO:0000256" key="12">
    <source>
        <dbReference type="ARBA" id="ARBA00022723"/>
    </source>
</evidence>
<feature type="domain" description="3-dehydroquinate synthase C-terminal" evidence="21">
    <location>
        <begin position="228"/>
        <end position="373"/>
    </location>
</feature>
<evidence type="ECO:0000313" key="23">
    <source>
        <dbReference type="Proteomes" id="UP000477311"/>
    </source>
</evidence>
<keyword evidence="17 19" id="KW-0456">Lyase</keyword>
<keyword evidence="14 19" id="KW-0862">Zinc</keyword>
<dbReference type="CDD" id="cd08195">
    <property type="entry name" value="DHQS"/>
    <property type="match status" value="1"/>
</dbReference>
<dbReference type="SUPFAM" id="SSF56796">
    <property type="entry name" value="Dehydroquinate synthase-like"/>
    <property type="match status" value="1"/>
</dbReference>
<dbReference type="InterPro" id="IPR056179">
    <property type="entry name" value="DHQS_C"/>
</dbReference>
<keyword evidence="23" id="KW-1185">Reference proteome</keyword>
<comment type="cofactor">
    <cofactor evidence="19">
        <name>Co(2+)</name>
        <dbReference type="ChEBI" id="CHEBI:48828"/>
    </cofactor>
    <cofactor evidence="19">
        <name>Zn(2+)</name>
        <dbReference type="ChEBI" id="CHEBI:29105"/>
    </cofactor>
    <text evidence="19">Binds 1 divalent metal cation per subunit. Can use either Co(2+) or Zn(2+).</text>
</comment>
<comment type="pathway">
    <text evidence="6 19">Metabolic intermediate biosynthesis; chorismate biosynthesis; chorismate from D-erythrose 4-phosphate and phosphoenolpyruvate: step 2/7.</text>
</comment>
<protein>
    <recommendedName>
        <fullName evidence="9 19">3-dehydroquinate synthase</fullName>
        <shortName evidence="19">DHQS</shortName>
        <ecNumber evidence="8 19">4.2.3.4</ecNumber>
    </recommendedName>
</protein>
<feature type="binding site" evidence="19">
    <location>
        <position position="294"/>
    </location>
    <ligand>
        <name>Zn(2+)</name>
        <dbReference type="ChEBI" id="CHEBI:29105"/>
    </ligand>
</feature>
<feature type="domain" description="3-dehydroquinate synthase N-terminal" evidence="20">
    <location>
        <begin position="114"/>
        <end position="226"/>
    </location>
</feature>
<dbReference type="FunFam" id="3.40.50.1970:FF:000007">
    <property type="entry name" value="Pentafunctional AROM polypeptide"/>
    <property type="match status" value="1"/>
</dbReference>
<evidence type="ECO:0000259" key="21">
    <source>
        <dbReference type="Pfam" id="PF24621"/>
    </source>
</evidence>
<dbReference type="EC" id="4.2.3.4" evidence="8 19"/>
<reference evidence="22 23" key="1">
    <citation type="submission" date="2020-02" db="EMBL/GenBank/DDBJ databases">
        <title>Draft genome sequence of Limisphaera ngatamarikiensis NGM72.4T, a thermophilic Verrucomicrobia grouped in subdivision 3.</title>
        <authorList>
            <person name="Carere C.R."/>
            <person name="Steen J."/>
            <person name="Hugenholtz P."/>
            <person name="Stott M.B."/>
        </authorList>
    </citation>
    <scope>NUCLEOTIDE SEQUENCE [LARGE SCALE GENOMIC DNA]</scope>
    <source>
        <strain evidence="22 23">NGM72.4</strain>
    </source>
</reference>
<dbReference type="AlphaFoldDB" id="A0A6M1RFY8"/>
<feature type="binding site" evidence="19">
    <location>
        <begin position="152"/>
        <end position="156"/>
    </location>
    <ligand>
        <name>NAD(+)</name>
        <dbReference type="ChEBI" id="CHEBI:57540"/>
    </ligand>
</feature>
<keyword evidence="16 19" id="KW-0057">Aromatic amino acid biosynthesis</keyword>
<evidence type="ECO:0000256" key="17">
    <source>
        <dbReference type="ARBA" id="ARBA00023239"/>
    </source>
</evidence>
<dbReference type="PIRSF" id="PIRSF001455">
    <property type="entry name" value="DHQ_synth"/>
    <property type="match status" value="1"/>
</dbReference>
<keyword evidence="10 19" id="KW-0963">Cytoplasm</keyword>
<dbReference type="NCBIfam" id="TIGR01357">
    <property type="entry name" value="aroB"/>
    <property type="match status" value="1"/>
</dbReference>
<comment type="caution">
    <text evidence="19">Lacks conserved residue(s) required for the propagation of feature annotation.</text>
</comment>
<evidence type="ECO:0000256" key="2">
    <source>
        <dbReference type="ARBA" id="ARBA00001911"/>
    </source>
</evidence>
<dbReference type="InterPro" id="IPR050071">
    <property type="entry name" value="Dehydroquinate_synthase"/>
</dbReference>
<dbReference type="HAMAP" id="MF_00110">
    <property type="entry name" value="DHQ_synthase"/>
    <property type="match status" value="1"/>
</dbReference>
<dbReference type="Pfam" id="PF01761">
    <property type="entry name" value="DHQ_synthase"/>
    <property type="match status" value="1"/>
</dbReference>
<dbReference type="InterPro" id="IPR030960">
    <property type="entry name" value="DHQS/DOIS_N"/>
</dbReference>
<comment type="cofactor">
    <cofactor evidence="3">
        <name>Zn(2+)</name>
        <dbReference type="ChEBI" id="CHEBI:29105"/>
    </cofactor>
</comment>
<dbReference type="GO" id="GO:0003856">
    <property type="term" value="F:3-dehydroquinate synthase activity"/>
    <property type="evidence" value="ECO:0007669"/>
    <property type="project" value="UniProtKB-UniRule"/>
</dbReference>
<evidence type="ECO:0000256" key="7">
    <source>
        <dbReference type="ARBA" id="ARBA00005412"/>
    </source>
</evidence>
<evidence type="ECO:0000256" key="8">
    <source>
        <dbReference type="ARBA" id="ARBA00013031"/>
    </source>
</evidence>
<comment type="catalytic activity">
    <reaction evidence="1 19">
        <text>7-phospho-2-dehydro-3-deoxy-D-arabino-heptonate = 3-dehydroquinate + phosphate</text>
        <dbReference type="Rhea" id="RHEA:21968"/>
        <dbReference type="ChEBI" id="CHEBI:32364"/>
        <dbReference type="ChEBI" id="CHEBI:43474"/>
        <dbReference type="ChEBI" id="CHEBI:58394"/>
        <dbReference type="EC" id="4.2.3.4"/>
    </reaction>
</comment>
<dbReference type="GO" id="GO:0000166">
    <property type="term" value="F:nucleotide binding"/>
    <property type="evidence" value="ECO:0007669"/>
    <property type="project" value="UniProtKB-KW"/>
</dbReference>
<feature type="binding site" evidence="19">
    <location>
        <begin position="216"/>
        <end position="219"/>
    </location>
    <ligand>
        <name>NAD(+)</name>
        <dbReference type="ChEBI" id="CHEBI:57540"/>
    </ligand>
</feature>
<dbReference type="Gene3D" id="3.40.50.1970">
    <property type="match status" value="1"/>
</dbReference>
<feature type="binding site" evidence="19">
    <location>
        <position position="189"/>
    </location>
    <ligand>
        <name>NAD(+)</name>
        <dbReference type="ChEBI" id="CHEBI:57540"/>
    </ligand>
</feature>
<keyword evidence="12 19" id="KW-0479">Metal-binding</keyword>
<evidence type="ECO:0000256" key="6">
    <source>
        <dbReference type="ARBA" id="ARBA00004661"/>
    </source>
</evidence>
<dbReference type="GO" id="GO:0005737">
    <property type="term" value="C:cytoplasm"/>
    <property type="evidence" value="ECO:0007669"/>
    <property type="project" value="UniProtKB-SubCell"/>
</dbReference>
<evidence type="ECO:0000256" key="18">
    <source>
        <dbReference type="ARBA" id="ARBA00023285"/>
    </source>
</evidence>
<dbReference type="GO" id="GO:0009423">
    <property type="term" value="P:chorismate biosynthetic process"/>
    <property type="evidence" value="ECO:0007669"/>
    <property type="project" value="UniProtKB-UniRule"/>
</dbReference>
<name>A0A6M1RFY8_9BACT</name>
<evidence type="ECO:0000256" key="15">
    <source>
        <dbReference type="ARBA" id="ARBA00023027"/>
    </source>
</evidence>
<proteinExistence type="inferred from homology"/>
<dbReference type="PANTHER" id="PTHR43622">
    <property type="entry name" value="3-DEHYDROQUINATE SYNTHASE"/>
    <property type="match status" value="1"/>
</dbReference>
<evidence type="ECO:0000256" key="19">
    <source>
        <dbReference type="HAMAP-Rule" id="MF_00110"/>
    </source>
</evidence>
<dbReference type="Proteomes" id="UP000477311">
    <property type="component" value="Unassembled WGS sequence"/>
</dbReference>
<dbReference type="GO" id="GO:0008652">
    <property type="term" value="P:amino acid biosynthetic process"/>
    <property type="evidence" value="ECO:0007669"/>
    <property type="project" value="UniProtKB-KW"/>
</dbReference>
<feature type="binding site" evidence="19">
    <location>
        <position position="231"/>
    </location>
    <ligand>
        <name>Zn(2+)</name>
        <dbReference type="ChEBI" id="CHEBI:29105"/>
    </ligand>
</feature>
<dbReference type="GO" id="GO:0046872">
    <property type="term" value="F:metal ion binding"/>
    <property type="evidence" value="ECO:0007669"/>
    <property type="project" value="UniProtKB-KW"/>
</dbReference>
<keyword evidence="11 19" id="KW-0028">Amino-acid biosynthesis</keyword>
<organism evidence="22 23">
    <name type="scientific">Limisphaera ngatamarikiensis</name>
    <dbReference type="NCBI Taxonomy" id="1324935"/>
    <lineage>
        <taxon>Bacteria</taxon>
        <taxon>Pseudomonadati</taxon>
        <taxon>Verrucomicrobiota</taxon>
        <taxon>Verrucomicrobiia</taxon>
        <taxon>Limisphaerales</taxon>
        <taxon>Limisphaeraceae</taxon>
        <taxon>Limisphaera</taxon>
    </lineage>
</organism>
<comment type="cofactor">
    <cofactor evidence="2 19">
        <name>NAD(+)</name>
        <dbReference type="ChEBI" id="CHEBI:57540"/>
    </cofactor>
</comment>
<evidence type="ECO:0000256" key="1">
    <source>
        <dbReference type="ARBA" id="ARBA00001393"/>
    </source>
</evidence>
<evidence type="ECO:0000256" key="3">
    <source>
        <dbReference type="ARBA" id="ARBA00001947"/>
    </source>
</evidence>
<dbReference type="InterPro" id="IPR030963">
    <property type="entry name" value="DHQ_synth_fam"/>
</dbReference>
<evidence type="ECO:0000256" key="5">
    <source>
        <dbReference type="ARBA" id="ARBA00004496"/>
    </source>
</evidence>
<evidence type="ECO:0000256" key="13">
    <source>
        <dbReference type="ARBA" id="ARBA00022741"/>
    </source>
</evidence>
<dbReference type="Pfam" id="PF24621">
    <property type="entry name" value="DHQS_C"/>
    <property type="match status" value="1"/>
</dbReference>
<dbReference type="GO" id="GO:0009073">
    <property type="term" value="P:aromatic amino acid family biosynthetic process"/>
    <property type="evidence" value="ECO:0007669"/>
    <property type="project" value="UniProtKB-KW"/>
</dbReference>